<keyword evidence="2" id="KW-1185">Reference proteome</keyword>
<dbReference type="EMBL" id="FXYH01000006">
    <property type="protein sequence ID" value="SMX40778.1"/>
    <property type="molecule type" value="Genomic_DNA"/>
</dbReference>
<dbReference type="Pfam" id="PF04430">
    <property type="entry name" value="DUF498"/>
    <property type="match status" value="1"/>
</dbReference>
<dbReference type="PANTHER" id="PTHR21192:SF2">
    <property type="entry name" value="NADH DEHYDROGENASE [UBIQUINONE] 1 ALPHA SUBCOMPLEX ASSEMBLY FACTOR 3"/>
    <property type="match status" value="1"/>
</dbReference>
<dbReference type="AlphaFoldDB" id="A0A238KD45"/>
<dbReference type="PANTHER" id="PTHR21192">
    <property type="entry name" value="NUCLEAR PROTEIN E3-3"/>
    <property type="match status" value="1"/>
</dbReference>
<name>A0A238KD45_9RHOB</name>
<gene>
    <name evidence="1" type="ORF">PEV8663_02115</name>
</gene>
<dbReference type="SUPFAM" id="SSF64076">
    <property type="entry name" value="MTH938-like"/>
    <property type="match status" value="1"/>
</dbReference>
<protein>
    <recommendedName>
        <fullName evidence="3">Mth938-like domain-containing protein</fullName>
    </recommendedName>
</protein>
<organism evidence="1 2">
    <name type="scientific">Pelagimonas varians</name>
    <dbReference type="NCBI Taxonomy" id="696760"/>
    <lineage>
        <taxon>Bacteria</taxon>
        <taxon>Pseudomonadati</taxon>
        <taxon>Pseudomonadota</taxon>
        <taxon>Alphaproteobacteria</taxon>
        <taxon>Rhodobacterales</taxon>
        <taxon>Roseobacteraceae</taxon>
        <taxon>Pelagimonas</taxon>
    </lineage>
</organism>
<evidence type="ECO:0000313" key="2">
    <source>
        <dbReference type="Proteomes" id="UP000220836"/>
    </source>
</evidence>
<dbReference type="CDD" id="cd00248">
    <property type="entry name" value="Mth938-like"/>
    <property type="match status" value="1"/>
</dbReference>
<dbReference type="Proteomes" id="UP000220836">
    <property type="component" value="Unassembled WGS sequence"/>
</dbReference>
<sequence>MEVNEMSFNDAVPVDGYGPGFFRVANQVFNGPLLLTSTGVLPWRGMDDPDALLALVGQIDVLFVGTGAEIAHIPADLRSTLEEAGLGVEAMSSPSACRTFNVLLSEGRRVAVAALPV</sequence>
<dbReference type="Gene3D" id="3.40.1230.10">
    <property type="entry name" value="MTH938-like"/>
    <property type="match status" value="1"/>
</dbReference>
<proteinExistence type="predicted"/>
<accession>A0A238KD45</accession>
<dbReference type="InterPro" id="IPR007523">
    <property type="entry name" value="NDUFAF3/AAMDC"/>
</dbReference>
<reference evidence="1 2" key="1">
    <citation type="submission" date="2017-05" db="EMBL/GenBank/DDBJ databases">
        <authorList>
            <person name="Song R."/>
            <person name="Chenine A.L."/>
            <person name="Ruprecht R.M."/>
        </authorList>
    </citation>
    <scope>NUCLEOTIDE SEQUENCE [LARGE SCALE GENOMIC DNA]</scope>
    <source>
        <strain evidence="1 2">CECT 8663</strain>
    </source>
</reference>
<dbReference type="RefSeq" id="WP_097804612.1">
    <property type="nucleotide sequence ID" value="NZ_FXYH01000006.1"/>
</dbReference>
<dbReference type="OrthoDB" id="7351393at2"/>
<dbReference type="InterPro" id="IPR036748">
    <property type="entry name" value="MTH938-like_sf"/>
</dbReference>
<evidence type="ECO:0008006" key="3">
    <source>
        <dbReference type="Google" id="ProtNLM"/>
    </source>
</evidence>
<evidence type="ECO:0000313" key="1">
    <source>
        <dbReference type="EMBL" id="SMX40778.1"/>
    </source>
</evidence>